<proteinExistence type="predicted"/>
<organism evidence="3 5">
    <name type="scientific">Medicago truncatula</name>
    <name type="common">Barrel medic</name>
    <name type="synonym">Medicago tribuloides</name>
    <dbReference type="NCBI Taxonomy" id="3880"/>
    <lineage>
        <taxon>Eukaryota</taxon>
        <taxon>Viridiplantae</taxon>
        <taxon>Streptophyta</taxon>
        <taxon>Embryophyta</taxon>
        <taxon>Tracheophyta</taxon>
        <taxon>Spermatophyta</taxon>
        <taxon>Magnoliopsida</taxon>
        <taxon>eudicotyledons</taxon>
        <taxon>Gunneridae</taxon>
        <taxon>Pentapetalae</taxon>
        <taxon>rosids</taxon>
        <taxon>fabids</taxon>
        <taxon>Fabales</taxon>
        <taxon>Fabaceae</taxon>
        <taxon>Papilionoideae</taxon>
        <taxon>50 kb inversion clade</taxon>
        <taxon>NPAAA clade</taxon>
        <taxon>Hologalegina</taxon>
        <taxon>IRL clade</taxon>
        <taxon>Trifolieae</taxon>
        <taxon>Medicago</taxon>
    </lineage>
</organism>
<dbReference type="Pfam" id="PF22936">
    <property type="entry name" value="Pol_BBD"/>
    <property type="match status" value="1"/>
</dbReference>
<dbReference type="HOGENOM" id="CLU_1028061_0_0_1"/>
<dbReference type="AlphaFoldDB" id="A0A072U9S1"/>
<reference evidence="3 5" key="1">
    <citation type="journal article" date="2011" name="Nature">
        <title>The Medicago genome provides insight into the evolution of rhizobial symbioses.</title>
        <authorList>
            <person name="Young N.D."/>
            <person name="Debelle F."/>
            <person name="Oldroyd G.E."/>
            <person name="Geurts R."/>
            <person name="Cannon S.B."/>
            <person name="Udvardi M.K."/>
            <person name="Benedito V.A."/>
            <person name="Mayer K.F."/>
            <person name="Gouzy J."/>
            <person name="Schoof H."/>
            <person name="Van de Peer Y."/>
            <person name="Proost S."/>
            <person name="Cook D.R."/>
            <person name="Meyers B.C."/>
            <person name="Spannagl M."/>
            <person name="Cheung F."/>
            <person name="De Mita S."/>
            <person name="Krishnakumar V."/>
            <person name="Gundlach H."/>
            <person name="Zhou S."/>
            <person name="Mudge J."/>
            <person name="Bharti A.K."/>
            <person name="Murray J.D."/>
            <person name="Naoumkina M.A."/>
            <person name="Rosen B."/>
            <person name="Silverstein K.A."/>
            <person name="Tang H."/>
            <person name="Rombauts S."/>
            <person name="Zhao P.X."/>
            <person name="Zhou P."/>
            <person name="Barbe V."/>
            <person name="Bardou P."/>
            <person name="Bechner M."/>
            <person name="Bellec A."/>
            <person name="Berger A."/>
            <person name="Berges H."/>
            <person name="Bidwell S."/>
            <person name="Bisseling T."/>
            <person name="Choisne N."/>
            <person name="Couloux A."/>
            <person name="Denny R."/>
            <person name="Deshpande S."/>
            <person name="Dai X."/>
            <person name="Doyle J.J."/>
            <person name="Dudez A.M."/>
            <person name="Farmer A.D."/>
            <person name="Fouteau S."/>
            <person name="Franken C."/>
            <person name="Gibelin C."/>
            <person name="Gish J."/>
            <person name="Goldstein S."/>
            <person name="Gonzalez A.J."/>
            <person name="Green P.J."/>
            <person name="Hallab A."/>
            <person name="Hartog M."/>
            <person name="Hua A."/>
            <person name="Humphray S.J."/>
            <person name="Jeong D.H."/>
            <person name="Jing Y."/>
            <person name="Jocker A."/>
            <person name="Kenton S.M."/>
            <person name="Kim D.J."/>
            <person name="Klee K."/>
            <person name="Lai H."/>
            <person name="Lang C."/>
            <person name="Lin S."/>
            <person name="Macmil S.L."/>
            <person name="Magdelenat G."/>
            <person name="Matthews L."/>
            <person name="McCorrison J."/>
            <person name="Monaghan E.L."/>
            <person name="Mun J.H."/>
            <person name="Najar F.Z."/>
            <person name="Nicholson C."/>
            <person name="Noirot C."/>
            <person name="O'Bleness M."/>
            <person name="Paule C.R."/>
            <person name="Poulain J."/>
            <person name="Prion F."/>
            <person name="Qin B."/>
            <person name="Qu C."/>
            <person name="Retzel E.F."/>
            <person name="Riddle C."/>
            <person name="Sallet E."/>
            <person name="Samain S."/>
            <person name="Samson N."/>
            <person name="Sanders I."/>
            <person name="Saurat O."/>
            <person name="Scarpelli C."/>
            <person name="Schiex T."/>
            <person name="Segurens B."/>
            <person name="Severin A.J."/>
            <person name="Sherrier D.J."/>
            <person name="Shi R."/>
            <person name="Sims S."/>
            <person name="Singer S.R."/>
            <person name="Sinharoy S."/>
            <person name="Sterck L."/>
            <person name="Viollet A."/>
            <person name="Wang B.B."/>
            <person name="Wang K."/>
            <person name="Wang M."/>
            <person name="Wang X."/>
            <person name="Warfsmann J."/>
            <person name="Weissenbach J."/>
            <person name="White D.D."/>
            <person name="White J.D."/>
            <person name="Wiley G.B."/>
            <person name="Wincker P."/>
            <person name="Xing Y."/>
            <person name="Yang L."/>
            <person name="Yao Z."/>
            <person name="Ying F."/>
            <person name="Zhai J."/>
            <person name="Zhou L."/>
            <person name="Zuber A."/>
            <person name="Denarie J."/>
            <person name="Dixon R.A."/>
            <person name="May G.D."/>
            <person name="Schwartz D.C."/>
            <person name="Rogers J."/>
            <person name="Quetier F."/>
            <person name="Town C.D."/>
            <person name="Roe B.A."/>
        </authorList>
    </citation>
    <scope>NUCLEOTIDE SEQUENCE [LARGE SCALE GENOMIC DNA]</scope>
    <source>
        <strain evidence="3">A17</strain>
        <strain evidence="4 5">cv. Jemalong A17</strain>
    </source>
</reference>
<evidence type="ECO:0000313" key="5">
    <source>
        <dbReference type="Proteomes" id="UP000002051"/>
    </source>
</evidence>
<sequence>MIYSIYRNNGKWIGFSEGKPNEISLKTCCECIKEGLKTFFVTEGAKSETVVQSEPEATSSEAKITSKPKNSKPNAMINSDSKTSKIKTLKRSEHVPQSLLKPEAGILKSKFQRKKAVVATWESEPRGIKPKAMSNHKQSNSQHKVQEVKSKTSSTNLKGPIKQWVPKSENVNIADMSKSKVNKKSWYLDSGCSRHMTEEKPMFVTLTMKEGGNLKFGDNQSGKIIGTGTIGNSSISINNVWLVDGLEHNLLSISQFCDNGYDVMFGMKTAQ</sequence>
<gene>
    <name evidence="3" type="ordered locus">MTR_6g053150</name>
</gene>
<dbReference type="Proteomes" id="UP000002051">
    <property type="component" value="Chromosome 6"/>
</dbReference>
<dbReference type="EnsemblPlants" id="KEH26367">
    <property type="protein sequence ID" value="KEH26367"/>
    <property type="gene ID" value="MTR_6g053150"/>
</dbReference>
<dbReference type="InterPro" id="IPR054722">
    <property type="entry name" value="PolX-like_BBD"/>
</dbReference>
<evidence type="ECO:0000259" key="2">
    <source>
        <dbReference type="Pfam" id="PF22936"/>
    </source>
</evidence>
<feature type="compositionally biased region" description="Polar residues" evidence="1">
    <location>
        <begin position="51"/>
        <end position="81"/>
    </location>
</feature>
<dbReference type="EMBL" id="CM001222">
    <property type="protein sequence ID" value="KEH26367.1"/>
    <property type="molecule type" value="Genomic_DNA"/>
</dbReference>
<evidence type="ECO:0000313" key="3">
    <source>
        <dbReference type="EMBL" id="KEH26367.1"/>
    </source>
</evidence>
<evidence type="ECO:0000256" key="1">
    <source>
        <dbReference type="SAM" id="MobiDB-lite"/>
    </source>
</evidence>
<evidence type="ECO:0000313" key="4">
    <source>
        <dbReference type="EnsemblPlants" id="KEH26367"/>
    </source>
</evidence>
<feature type="region of interest" description="Disordered" evidence="1">
    <location>
        <begin position="51"/>
        <end position="85"/>
    </location>
</feature>
<accession>A0A072U9S1</accession>
<reference evidence="4" key="3">
    <citation type="submission" date="2015-04" db="UniProtKB">
        <authorList>
            <consortium name="EnsemblPlants"/>
        </authorList>
    </citation>
    <scope>IDENTIFICATION</scope>
    <source>
        <strain evidence="4">cv. Jemalong A17</strain>
    </source>
</reference>
<name>A0A072U9S1_MEDTR</name>
<feature type="region of interest" description="Disordered" evidence="1">
    <location>
        <begin position="128"/>
        <end position="160"/>
    </location>
</feature>
<protein>
    <recommendedName>
        <fullName evidence="2">Retrovirus-related Pol polyprotein from transposon TNT 1-94-like beta-barrel domain-containing protein</fullName>
    </recommendedName>
</protein>
<keyword evidence="5" id="KW-1185">Reference proteome</keyword>
<reference evidence="3 5" key="2">
    <citation type="journal article" date="2014" name="BMC Genomics">
        <title>An improved genome release (version Mt4.0) for the model legume Medicago truncatula.</title>
        <authorList>
            <person name="Tang H."/>
            <person name="Krishnakumar V."/>
            <person name="Bidwell S."/>
            <person name="Rosen B."/>
            <person name="Chan A."/>
            <person name="Zhou S."/>
            <person name="Gentzbittel L."/>
            <person name="Childs K.L."/>
            <person name="Yandell M."/>
            <person name="Gundlach H."/>
            <person name="Mayer K.F."/>
            <person name="Schwartz D.C."/>
            <person name="Town C.D."/>
        </authorList>
    </citation>
    <scope>GENOME REANNOTATION</scope>
    <source>
        <strain evidence="3">A17</strain>
        <strain evidence="4 5">cv. Jemalong A17</strain>
    </source>
</reference>
<dbReference type="PaxDb" id="3880-AET03020"/>
<feature type="domain" description="Retrovirus-related Pol polyprotein from transposon TNT 1-94-like beta-barrel" evidence="2">
    <location>
        <begin position="186"/>
        <end position="261"/>
    </location>
</feature>